<evidence type="ECO:0000313" key="2">
    <source>
        <dbReference type="EMBL" id="QDX28316.1"/>
    </source>
</evidence>
<gene>
    <name evidence="2" type="ORF">FPZ54_15265</name>
</gene>
<dbReference type="AlphaFoldDB" id="A0A518RLI9"/>
<evidence type="ECO:0000256" key="1">
    <source>
        <dbReference type="RuleBase" id="RU363076"/>
    </source>
</evidence>
<comment type="similarity">
    <text evidence="1">Belongs to the SURF1 family.</text>
</comment>
<dbReference type="GO" id="GO:0005886">
    <property type="term" value="C:plasma membrane"/>
    <property type="evidence" value="ECO:0007669"/>
    <property type="project" value="UniProtKB-SubCell"/>
</dbReference>
<accession>A0A518RLI9</accession>
<dbReference type="Proteomes" id="UP000318055">
    <property type="component" value="Chromosome"/>
</dbReference>
<comment type="caution">
    <text evidence="1">Lacks conserved residue(s) required for the propagation of feature annotation.</text>
</comment>
<keyword evidence="1" id="KW-0812">Transmembrane</keyword>
<dbReference type="CDD" id="cd06662">
    <property type="entry name" value="SURF1"/>
    <property type="match status" value="1"/>
</dbReference>
<sequence>MIGLGIWQLDRSGEKEAMIARLAANRALPEMAFPSPPVGDEHLFRRAGFMCLEVAGWSEQAGRKADGKSGWRHLAECRIGAEGMGVKVDMGVSDQPGVTPQWKGGQVSGVITHAPDSTPLLASLFGKRPPRNLMLVADTPAPGLSASAPPDPSSVPNNHLAYAVQWFLFAGIALVIYLLALRRRERRATPPSDPAQS</sequence>
<dbReference type="Pfam" id="PF02104">
    <property type="entry name" value="SURF1"/>
    <property type="match status" value="1"/>
</dbReference>
<dbReference type="EMBL" id="CP042239">
    <property type="protein sequence ID" value="QDX28316.1"/>
    <property type="molecule type" value="Genomic_DNA"/>
</dbReference>
<keyword evidence="3" id="KW-1185">Reference proteome</keyword>
<comment type="subcellular location">
    <subcellularLocation>
        <location evidence="1">Cell membrane</location>
        <topology evidence="1">Multi-pass membrane protein</topology>
    </subcellularLocation>
</comment>
<dbReference type="InterPro" id="IPR002994">
    <property type="entry name" value="Surf1/Shy1"/>
</dbReference>
<name>A0A518RLI9_9SPHN</name>
<keyword evidence="1" id="KW-0472">Membrane</keyword>
<dbReference type="OrthoDB" id="6079986at2"/>
<proteinExistence type="inferred from homology"/>
<feature type="transmembrane region" description="Helical" evidence="1">
    <location>
        <begin position="160"/>
        <end position="180"/>
    </location>
</feature>
<reference evidence="2 3" key="1">
    <citation type="submission" date="2019-07" db="EMBL/GenBank/DDBJ databases">
        <title>Sphingomonas alkalisoli sp. nov., isolated from rhizosphere soil of Suaedae salsa.</title>
        <authorList>
            <person name="Zhang H."/>
            <person name="Xu L."/>
            <person name="Zhang J.-X."/>
            <person name="Sun J.-Q."/>
        </authorList>
    </citation>
    <scope>NUCLEOTIDE SEQUENCE [LARGE SCALE GENOMIC DNA]</scope>
    <source>
        <strain evidence="2 3">XS-10</strain>
    </source>
</reference>
<keyword evidence="1" id="KW-1133">Transmembrane helix</keyword>
<protein>
    <recommendedName>
        <fullName evidence="1">SURF1-like protein</fullName>
    </recommendedName>
</protein>
<keyword evidence="1" id="KW-1003">Cell membrane</keyword>
<organism evidence="2 3">
    <name type="scientific">Sphingomonas suaedae</name>
    <dbReference type="NCBI Taxonomy" id="2599297"/>
    <lineage>
        <taxon>Bacteria</taxon>
        <taxon>Pseudomonadati</taxon>
        <taxon>Pseudomonadota</taxon>
        <taxon>Alphaproteobacteria</taxon>
        <taxon>Sphingomonadales</taxon>
        <taxon>Sphingomonadaceae</taxon>
        <taxon>Sphingomonas</taxon>
    </lineage>
</organism>
<dbReference type="RefSeq" id="WP_145849915.1">
    <property type="nucleotide sequence ID" value="NZ_CP042239.1"/>
</dbReference>
<evidence type="ECO:0000313" key="3">
    <source>
        <dbReference type="Proteomes" id="UP000318055"/>
    </source>
</evidence>
<dbReference type="KEGG" id="ssua:FPZ54_15265"/>